<evidence type="ECO:0000256" key="1">
    <source>
        <dbReference type="SAM" id="Phobius"/>
    </source>
</evidence>
<reference evidence="6 7" key="1">
    <citation type="submission" date="2020-08" db="EMBL/GenBank/DDBJ databases">
        <title>Genomic Encyclopedia of Type Strains, Phase IV (KMG-IV): sequencing the most valuable type-strain genomes for metagenomic binning, comparative biology and taxonomic classification.</title>
        <authorList>
            <person name="Goeker M."/>
        </authorList>
    </citation>
    <scope>NUCLEOTIDE SEQUENCE [LARGE SCALE GENOMIC DNA]</scope>
    <source>
        <strain evidence="6 7">DSM 19612</strain>
    </source>
</reference>
<feature type="domain" description="YvbJ-like NTF2-like" evidence="5">
    <location>
        <begin position="336"/>
        <end position="460"/>
    </location>
</feature>
<dbReference type="PANTHER" id="PTHR40038">
    <property type="entry name" value="MEMBRANE-ASSOCIATED PROTEIN TCAA"/>
    <property type="match status" value="1"/>
</dbReference>
<keyword evidence="1" id="KW-0812">Transmembrane</keyword>
<accession>A0A841Q3U3</accession>
<dbReference type="InterPro" id="IPR056902">
    <property type="entry name" value="NTF2_YvbJ"/>
</dbReference>
<evidence type="ECO:0000259" key="2">
    <source>
        <dbReference type="Pfam" id="PF13240"/>
    </source>
</evidence>
<dbReference type="Pfam" id="PF22820">
    <property type="entry name" value="TcaA_3rd_4th"/>
    <property type="match status" value="1"/>
</dbReference>
<organism evidence="6 7">
    <name type="scientific">Salirhabdus euzebyi</name>
    <dbReference type="NCBI Taxonomy" id="394506"/>
    <lineage>
        <taxon>Bacteria</taxon>
        <taxon>Bacillati</taxon>
        <taxon>Bacillota</taxon>
        <taxon>Bacilli</taxon>
        <taxon>Bacillales</taxon>
        <taxon>Bacillaceae</taxon>
        <taxon>Salirhabdus</taxon>
    </lineage>
</organism>
<name>A0A841Q3U3_9BACI</name>
<dbReference type="EMBL" id="JACHGH010000004">
    <property type="protein sequence ID" value="MBB6453081.1"/>
    <property type="molecule type" value="Genomic_DNA"/>
</dbReference>
<evidence type="ECO:0000259" key="3">
    <source>
        <dbReference type="Pfam" id="PF22813"/>
    </source>
</evidence>
<dbReference type="PANTHER" id="PTHR40038:SF1">
    <property type="entry name" value="MEMBRANE-ASSOCIATED PROTEIN TCAA"/>
    <property type="match status" value="1"/>
</dbReference>
<protein>
    <submittedName>
        <fullName evidence="6">Putative membrane protein YvbJ</fullName>
    </submittedName>
</protein>
<evidence type="ECO:0000313" key="7">
    <source>
        <dbReference type="Proteomes" id="UP000581688"/>
    </source>
</evidence>
<proteinExistence type="predicted"/>
<dbReference type="Proteomes" id="UP000581688">
    <property type="component" value="Unassembled WGS sequence"/>
</dbReference>
<evidence type="ECO:0000259" key="4">
    <source>
        <dbReference type="Pfam" id="PF22820"/>
    </source>
</evidence>
<keyword evidence="7" id="KW-1185">Reference proteome</keyword>
<evidence type="ECO:0000259" key="5">
    <source>
        <dbReference type="Pfam" id="PF25155"/>
    </source>
</evidence>
<feature type="transmembrane region" description="Helical" evidence="1">
    <location>
        <begin position="52"/>
        <end position="73"/>
    </location>
</feature>
<dbReference type="RefSeq" id="WP_174495801.1">
    <property type="nucleotide sequence ID" value="NZ_CADDWK010000004.1"/>
</dbReference>
<gene>
    <name evidence="6" type="ORF">HNQ94_001529</name>
</gene>
<dbReference type="Pfam" id="PF22813">
    <property type="entry name" value="TcaA_2nd"/>
    <property type="match status" value="1"/>
</dbReference>
<evidence type="ECO:0000313" key="6">
    <source>
        <dbReference type="EMBL" id="MBB6453081.1"/>
    </source>
</evidence>
<feature type="domain" description="TcaA second" evidence="3">
    <location>
        <begin position="80"/>
        <end position="172"/>
    </location>
</feature>
<keyword evidence="1" id="KW-0472">Membrane</keyword>
<feature type="domain" description="Zinc-ribbon" evidence="2">
    <location>
        <begin position="3"/>
        <end position="22"/>
    </location>
</feature>
<dbReference type="AlphaFoldDB" id="A0A841Q3U3"/>
<dbReference type="GO" id="GO:0005886">
    <property type="term" value="C:plasma membrane"/>
    <property type="evidence" value="ECO:0007669"/>
    <property type="project" value="UniProtKB-SubCell"/>
</dbReference>
<dbReference type="Pfam" id="PF25155">
    <property type="entry name" value="NTF2_YvbJ"/>
    <property type="match status" value="1"/>
</dbReference>
<dbReference type="Pfam" id="PF13240">
    <property type="entry name" value="Zn_Ribbon_1"/>
    <property type="match status" value="1"/>
</dbReference>
<feature type="domain" description="TcaA 4th" evidence="4">
    <location>
        <begin position="252"/>
        <end position="324"/>
    </location>
</feature>
<sequence>MEHCQNCGSELKKNAKFCTSCGEVVPEPVHIQEEIKPEKRSKEKAPNKQKRIFLFFFVPVILLTLLVFGGYAYGDYVTNPERQISNFEEAVKSKSVDELTPLISTHFPSMKLGNAEISQMIDFLQKNPGELNALVEQFKQEVKDQSLANGDGWIHLKKDGKQLLIFDKFTFELQPVFLLVSSNFTNTQIDINGEEGGVFRNEQSPVKIGPLTPGEHVVNGAYNGPYGEYEKEVTVNTYDFGLADVPLQITFDGHYVTLNSNLKQSTLYVNGVDTYQTLGETGQYGPITMDGSMTFQAGYEYPWGFAVSDVVTVDSPDITEITLNIDPVNDFLQDSLMYSIDHHVMEWIDAYTYMDTSYFSYMLNEDYLRKTQENFDTMYEDDFRFQGTVEKVVYDLDSVTVEELPNGTYEAKILAELTFDSGYYPLGQDPADHPTELTSYVWEYTLEYYEYTNDWYITDSIEVDELSSSNLVEHPFR</sequence>
<dbReference type="InterPro" id="IPR026870">
    <property type="entry name" value="Zinc_ribbon_dom"/>
</dbReference>
<comment type="caution">
    <text evidence="6">The sequence shown here is derived from an EMBL/GenBank/DDBJ whole genome shotgun (WGS) entry which is preliminary data.</text>
</comment>
<dbReference type="InterPro" id="IPR054529">
    <property type="entry name" value="TcaA_2nd"/>
</dbReference>
<dbReference type="InterPro" id="IPR054530">
    <property type="entry name" value="TcaA_4th"/>
</dbReference>
<keyword evidence="1" id="KW-1133">Transmembrane helix</keyword>